<name>A0A5C5RT91_9ACTN</name>
<dbReference type="EMBL" id="VIGV01000001">
    <property type="protein sequence ID" value="TWS25954.1"/>
    <property type="molecule type" value="Genomic_DNA"/>
</dbReference>
<protein>
    <submittedName>
        <fullName evidence="1">Uncharacterized protein</fullName>
    </submittedName>
</protein>
<dbReference type="AlphaFoldDB" id="A0A5C5RT91"/>
<accession>A0A5C5RT91</accession>
<gene>
    <name evidence="1" type="ORF">FK268_01500</name>
</gene>
<evidence type="ECO:0000313" key="2">
    <source>
        <dbReference type="Proteomes" id="UP000319792"/>
    </source>
</evidence>
<sequence>MGVGMLDHYDVRSGEFTLGIRPPAGRRASLGIWRVIKTLLNSAAELDVYVCAARHGAHPERWAPS</sequence>
<dbReference type="Proteomes" id="UP000319792">
    <property type="component" value="Unassembled WGS sequence"/>
</dbReference>
<dbReference type="RefSeq" id="WP_146430446.1">
    <property type="nucleotide sequence ID" value="NZ_VIGV01000001.1"/>
</dbReference>
<proteinExistence type="predicted"/>
<evidence type="ECO:0000313" key="1">
    <source>
        <dbReference type="EMBL" id="TWS25954.1"/>
    </source>
</evidence>
<keyword evidence="2" id="KW-1185">Reference proteome</keyword>
<organism evidence="1 2">
    <name type="scientific">Tsukamurella sputi</name>
    <dbReference type="NCBI Taxonomy" id="2591848"/>
    <lineage>
        <taxon>Bacteria</taxon>
        <taxon>Bacillati</taxon>
        <taxon>Actinomycetota</taxon>
        <taxon>Actinomycetes</taxon>
        <taxon>Mycobacteriales</taxon>
        <taxon>Tsukamurellaceae</taxon>
        <taxon>Tsukamurella</taxon>
    </lineage>
</organism>
<dbReference type="OrthoDB" id="4774201at2"/>
<reference evidence="1 2" key="1">
    <citation type="submission" date="2019-06" db="EMBL/GenBank/DDBJ databases">
        <authorList>
            <person name="Teng J.L.L."/>
            <person name="Lee H.H."/>
            <person name="Lau S.K.P."/>
            <person name="Woo P.C.Y."/>
        </authorList>
    </citation>
    <scope>NUCLEOTIDE SEQUENCE [LARGE SCALE GENOMIC DNA]</scope>
    <source>
        <strain evidence="1 2">HKU70</strain>
    </source>
</reference>
<reference evidence="1 2" key="2">
    <citation type="submission" date="2019-08" db="EMBL/GenBank/DDBJ databases">
        <title>Tsukamurella conjunctivitidis sp. nov., Tsukamurella assacharolytica sp. nov. and Tsukamurella sputae sp. nov. isolated from patients with conjunctivitis, bacteraemia (lymphoma) and respiratory infection (sputum) in Hong Kong.</title>
        <authorList>
            <person name="Fok K.M.N."/>
            <person name="Fong J.Y.H."/>
        </authorList>
    </citation>
    <scope>NUCLEOTIDE SEQUENCE [LARGE SCALE GENOMIC DNA]</scope>
    <source>
        <strain evidence="1 2">HKU70</strain>
    </source>
</reference>
<comment type="caution">
    <text evidence="1">The sequence shown here is derived from an EMBL/GenBank/DDBJ whole genome shotgun (WGS) entry which is preliminary data.</text>
</comment>